<dbReference type="AlphaFoldDB" id="A0A9X3XKS5"/>
<reference evidence="3" key="1">
    <citation type="submission" date="2022-05" db="EMBL/GenBank/DDBJ databases">
        <title>Draft genome sequence of Clostridium tertium strain CP3 isolated from Peru.</title>
        <authorList>
            <person name="Hurtado R."/>
            <person name="Lima L."/>
            <person name="Sousa T."/>
            <person name="Jaiswal A.K."/>
            <person name="Tiwari S."/>
            <person name="Maturrano L."/>
            <person name="Brenig B."/>
            <person name="Azevedo V."/>
        </authorList>
    </citation>
    <scope>NUCLEOTIDE SEQUENCE</scope>
    <source>
        <strain evidence="3">CP3</strain>
    </source>
</reference>
<dbReference type="RefSeq" id="WP_008676714.1">
    <property type="nucleotide sequence ID" value="NZ_CABKOG010000003.1"/>
</dbReference>
<accession>A0A9X3XKS5</accession>
<evidence type="ECO:0000256" key="1">
    <source>
        <dbReference type="SAM" id="MobiDB-lite"/>
    </source>
</evidence>
<feature type="region of interest" description="Disordered" evidence="1">
    <location>
        <begin position="160"/>
        <end position="201"/>
    </location>
</feature>
<keyword evidence="2" id="KW-0812">Transmembrane</keyword>
<feature type="transmembrane region" description="Helical" evidence="2">
    <location>
        <begin position="68"/>
        <end position="85"/>
    </location>
</feature>
<comment type="caution">
    <text evidence="3">The sequence shown here is derived from an EMBL/GenBank/DDBJ whole genome shotgun (WGS) entry which is preliminary data.</text>
</comment>
<proteinExistence type="predicted"/>
<sequence>MERYREEYKEYYDRIRKKVKAKTDKKEKVINTRDDIYPNIRNVHNFSYQRGSYGARVPKKSMGYIDKFILRLICTFLLFLGAFTLKTIPNSDAKKLYNICKTTVGANFNYENVLLGMDKMGIDYKSVLNVIEEKYTDVMGEIKNLDNGIPSFKEEGIKTNVDESINSNESSKGEGLSDVQDKYSINEEQSKSTEDIKTNDL</sequence>
<feature type="compositionally biased region" description="Basic and acidic residues" evidence="1">
    <location>
        <begin position="179"/>
        <end position="201"/>
    </location>
</feature>
<evidence type="ECO:0000256" key="2">
    <source>
        <dbReference type="SAM" id="Phobius"/>
    </source>
</evidence>
<keyword evidence="2" id="KW-1133">Transmembrane helix</keyword>
<evidence type="ECO:0000313" key="4">
    <source>
        <dbReference type="Proteomes" id="UP001141183"/>
    </source>
</evidence>
<gene>
    <name evidence="3" type="ORF">NE398_10775</name>
</gene>
<protein>
    <submittedName>
        <fullName evidence="3">Peptidase M23</fullName>
    </submittedName>
</protein>
<evidence type="ECO:0000313" key="3">
    <source>
        <dbReference type="EMBL" id="MDC4240643.1"/>
    </source>
</evidence>
<keyword evidence="4" id="KW-1185">Reference proteome</keyword>
<organism evidence="3 4">
    <name type="scientific">Clostridium tertium</name>
    <dbReference type="NCBI Taxonomy" id="1559"/>
    <lineage>
        <taxon>Bacteria</taxon>
        <taxon>Bacillati</taxon>
        <taxon>Bacillota</taxon>
        <taxon>Clostridia</taxon>
        <taxon>Eubacteriales</taxon>
        <taxon>Clostridiaceae</taxon>
        <taxon>Clostridium</taxon>
    </lineage>
</organism>
<dbReference type="EMBL" id="JAMRYU010000010">
    <property type="protein sequence ID" value="MDC4240643.1"/>
    <property type="molecule type" value="Genomic_DNA"/>
</dbReference>
<name>A0A9X3XKS5_9CLOT</name>
<dbReference type="Proteomes" id="UP001141183">
    <property type="component" value="Unassembled WGS sequence"/>
</dbReference>
<keyword evidence="2" id="KW-0472">Membrane</keyword>